<accession>A0A1H1CNQ2</accession>
<evidence type="ECO:0000313" key="3">
    <source>
        <dbReference type="Proteomes" id="UP000183487"/>
    </source>
</evidence>
<reference evidence="3" key="1">
    <citation type="submission" date="2016-10" db="EMBL/GenBank/DDBJ databases">
        <authorList>
            <person name="Varghese N."/>
        </authorList>
    </citation>
    <scope>NUCLEOTIDE SEQUENCE [LARGE SCALE GENOMIC DNA]</scope>
    <source>
        <strain evidence="3">GAS106B</strain>
    </source>
</reference>
<dbReference type="AlphaFoldDB" id="A0A1H1CNQ2"/>
<evidence type="ECO:0000256" key="1">
    <source>
        <dbReference type="SAM" id="MobiDB-lite"/>
    </source>
</evidence>
<feature type="compositionally biased region" description="Pro residues" evidence="1">
    <location>
        <begin position="30"/>
        <end position="48"/>
    </location>
</feature>
<name>A0A1H1CNQ2_9BURK</name>
<organism evidence="2 3">
    <name type="scientific">Paraburkholderia fungorum</name>
    <dbReference type="NCBI Taxonomy" id="134537"/>
    <lineage>
        <taxon>Bacteria</taxon>
        <taxon>Pseudomonadati</taxon>
        <taxon>Pseudomonadota</taxon>
        <taxon>Betaproteobacteria</taxon>
        <taxon>Burkholderiales</taxon>
        <taxon>Burkholderiaceae</taxon>
        <taxon>Paraburkholderia</taxon>
    </lineage>
</organism>
<feature type="region of interest" description="Disordered" evidence="1">
    <location>
        <begin position="23"/>
        <end position="48"/>
    </location>
</feature>
<dbReference type="EMBL" id="FNKP01000001">
    <property type="protein sequence ID" value="SDQ65823.1"/>
    <property type="molecule type" value="Genomic_DNA"/>
</dbReference>
<protein>
    <submittedName>
        <fullName evidence="2">Uncharacterized protein</fullName>
    </submittedName>
</protein>
<proteinExistence type="predicted"/>
<sequence length="48" mass="5676">MNRSFFFWPFRLSALPRDTPHALFYQPQFGPKPTPIPEPQPRPQPPLE</sequence>
<gene>
    <name evidence="2" type="ORF">SAMN05443245_2243</name>
</gene>
<evidence type="ECO:0000313" key="2">
    <source>
        <dbReference type="EMBL" id="SDQ65823.1"/>
    </source>
</evidence>
<keyword evidence="3" id="KW-1185">Reference proteome</keyword>
<dbReference type="Proteomes" id="UP000183487">
    <property type="component" value="Unassembled WGS sequence"/>
</dbReference>